<dbReference type="CDD" id="cd00616">
    <property type="entry name" value="AHBA_syn"/>
    <property type="match status" value="1"/>
</dbReference>
<dbReference type="SUPFAM" id="SSF53383">
    <property type="entry name" value="PLP-dependent transferases"/>
    <property type="match status" value="1"/>
</dbReference>
<name>A0ABV5ZHQ5_9BACT</name>
<dbReference type="PANTHER" id="PTHR30244:SF34">
    <property type="entry name" value="DTDP-4-AMINO-4,6-DIDEOXYGALACTOSE TRANSAMINASE"/>
    <property type="match status" value="1"/>
</dbReference>
<dbReference type="InterPro" id="IPR015422">
    <property type="entry name" value="PyrdxlP-dep_Trfase_small"/>
</dbReference>
<dbReference type="PIRSF" id="PIRSF000390">
    <property type="entry name" value="PLP_StrS"/>
    <property type="match status" value="1"/>
</dbReference>
<keyword evidence="4" id="KW-1185">Reference proteome</keyword>
<dbReference type="InterPro" id="IPR015424">
    <property type="entry name" value="PyrdxlP-dep_Trfase"/>
</dbReference>
<dbReference type="EMBL" id="JBHLZF010000001">
    <property type="protein sequence ID" value="MFB9896897.1"/>
    <property type="molecule type" value="Genomic_DNA"/>
</dbReference>
<gene>
    <name evidence="3" type="ORF">ACFFK8_03470</name>
</gene>
<dbReference type="Proteomes" id="UP001589688">
    <property type="component" value="Unassembled WGS sequence"/>
</dbReference>
<dbReference type="PANTHER" id="PTHR30244">
    <property type="entry name" value="TRANSAMINASE"/>
    <property type="match status" value="1"/>
</dbReference>
<organism evidence="3 4">
    <name type="scientific">Hallella seregens ATCC 51272</name>
    <dbReference type="NCBI Taxonomy" id="1336250"/>
    <lineage>
        <taxon>Bacteria</taxon>
        <taxon>Pseudomonadati</taxon>
        <taxon>Bacteroidota</taxon>
        <taxon>Bacteroidia</taxon>
        <taxon>Bacteroidales</taxon>
        <taxon>Prevotellaceae</taxon>
        <taxon>Hallella</taxon>
    </lineage>
</organism>
<sequence length="439" mass="47953">MQKPEKRIILCLAHMSGNEMKYVQEAFDTNWVVPLGPNVNGFESDLKQFVTGTAPVGAGSSSRKGEQSGLEEALERKQVVALASGTSAVHLALVALGVRAGDEVMCQSFTFCASSHPVRYLGATPVFVDSEPDSWNMDPELLETAIRDRMEKTGRKPRAIIVVYLYGMPARIRDIMAVAEKYGIPLIEDAAEALGSRYDGQVCGTFGQYGVLSFNGNKMITTSGGGALICPDAASKERIMFFATQAREAFPYYQHEEIGYNYRMSNICAGIGRGQMTVLNAHIAHHQHLAAYYREALRNVPGIAFHDNPDAHADSNFWLNTITIDPSVRVAGQERAYAEAVHGAVGGAAGVVHATGRAHTDCEPYDNVEAMRMFLDQAGIESRPLWKPMHRQPVYRDCPVYVNGVSESLFKIGLCLPSGPLVTDEDAAYIVDRIKAAIM</sequence>
<protein>
    <submittedName>
        <fullName evidence="3">Aminotransferase class I/II-fold pyridoxal phosphate-dependent enzyme</fullName>
    </submittedName>
</protein>
<dbReference type="Gene3D" id="3.90.1150.10">
    <property type="entry name" value="Aspartate Aminotransferase, domain 1"/>
    <property type="match status" value="1"/>
</dbReference>
<keyword evidence="3" id="KW-0032">Aminotransferase</keyword>
<accession>A0ABV5ZHQ5</accession>
<dbReference type="Gene3D" id="3.40.640.10">
    <property type="entry name" value="Type I PLP-dependent aspartate aminotransferase-like (Major domain)"/>
    <property type="match status" value="1"/>
</dbReference>
<comment type="caution">
    <text evidence="3">The sequence shown here is derived from an EMBL/GenBank/DDBJ whole genome shotgun (WGS) entry which is preliminary data.</text>
</comment>
<dbReference type="InterPro" id="IPR000653">
    <property type="entry name" value="DegT/StrS_aminotransferase"/>
</dbReference>
<evidence type="ECO:0000256" key="2">
    <source>
        <dbReference type="RuleBase" id="RU004508"/>
    </source>
</evidence>
<dbReference type="GO" id="GO:0008483">
    <property type="term" value="F:transaminase activity"/>
    <property type="evidence" value="ECO:0007669"/>
    <property type="project" value="UniProtKB-KW"/>
</dbReference>
<evidence type="ECO:0000256" key="1">
    <source>
        <dbReference type="ARBA" id="ARBA00037999"/>
    </source>
</evidence>
<proteinExistence type="inferred from homology"/>
<keyword evidence="2" id="KW-0663">Pyridoxal phosphate</keyword>
<dbReference type="InterPro" id="IPR015421">
    <property type="entry name" value="PyrdxlP-dep_Trfase_major"/>
</dbReference>
<comment type="similarity">
    <text evidence="1 2">Belongs to the DegT/DnrJ/EryC1 family.</text>
</comment>
<reference evidence="3 4" key="1">
    <citation type="submission" date="2024-09" db="EMBL/GenBank/DDBJ databases">
        <authorList>
            <person name="Sun Q."/>
            <person name="Mori K."/>
        </authorList>
    </citation>
    <scope>NUCLEOTIDE SEQUENCE [LARGE SCALE GENOMIC DNA]</scope>
    <source>
        <strain evidence="3 4">ATCC 51272</strain>
    </source>
</reference>
<evidence type="ECO:0000313" key="3">
    <source>
        <dbReference type="EMBL" id="MFB9896897.1"/>
    </source>
</evidence>
<dbReference type="Pfam" id="PF01041">
    <property type="entry name" value="DegT_DnrJ_EryC1"/>
    <property type="match status" value="2"/>
</dbReference>
<dbReference type="RefSeq" id="WP_027951849.1">
    <property type="nucleotide sequence ID" value="NZ_JADU01000008.1"/>
</dbReference>
<keyword evidence="3" id="KW-0808">Transferase</keyword>
<evidence type="ECO:0000313" key="4">
    <source>
        <dbReference type="Proteomes" id="UP001589688"/>
    </source>
</evidence>